<accession>A0ABQ4BQX3</accession>
<keyword evidence="2" id="KW-1185">Reference proteome</keyword>
<dbReference type="Proteomes" id="UP000624709">
    <property type="component" value="Unassembled WGS sequence"/>
</dbReference>
<proteinExistence type="predicted"/>
<dbReference type="RefSeq" id="WP_203830715.1">
    <property type="nucleotide sequence ID" value="NZ_BAAATY010000057.1"/>
</dbReference>
<evidence type="ECO:0008006" key="3">
    <source>
        <dbReference type="Google" id="ProtNLM"/>
    </source>
</evidence>
<dbReference type="Pfam" id="PF13814">
    <property type="entry name" value="Replic_Relax"/>
    <property type="match status" value="1"/>
</dbReference>
<comment type="caution">
    <text evidence="1">The sequence shown here is derived from an EMBL/GenBank/DDBJ whole genome shotgun (WGS) entry which is preliminary data.</text>
</comment>
<reference evidence="1 2" key="1">
    <citation type="submission" date="2021-01" db="EMBL/GenBank/DDBJ databases">
        <title>Whole genome shotgun sequence of Actinoplanes palleronii NBRC 14916.</title>
        <authorList>
            <person name="Komaki H."/>
            <person name="Tamura T."/>
        </authorList>
    </citation>
    <scope>NUCLEOTIDE SEQUENCE [LARGE SCALE GENOMIC DNA]</scope>
    <source>
        <strain evidence="1 2">NBRC 14916</strain>
    </source>
</reference>
<dbReference type="EMBL" id="BOMS01000163">
    <property type="protein sequence ID" value="GIE73065.1"/>
    <property type="molecule type" value="Genomic_DNA"/>
</dbReference>
<dbReference type="InterPro" id="IPR025855">
    <property type="entry name" value="Replic_Relax"/>
</dbReference>
<sequence length="289" mass="32144">MTISRRLQVRDYTIAQLLDEHTALTTDQLTAMLFAHRTTCRHRLHTLRTLGFIDRFVRHRPGGRYPVCWVAGFLSARYVALARGEAPPSARALRDRQDRAYTSPYLDHLLGVNDFFVSLLAHARRQPGPDLIRWWSERTTASAFGRRIHPDGHGIWTDGTTETGFFLELDRGTESLTRLVDKLAAYRRLRADGGPGYPVLFALPNQAREQHLHAKLADQLLAGLPVATCVTRPGVSPAGRVWWLAGNGPRRRSLAELATEDGPAGPLNPGPAMPDHHPLALMTGVPLLP</sequence>
<name>A0ABQ4BQX3_9ACTN</name>
<gene>
    <name evidence="1" type="ORF">Apa02nite_091730</name>
</gene>
<organism evidence="1 2">
    <name type="scientific">Actinoplanes palleronii</name>
    <dbReference type="NCBI Taxonomy" id="113570"/>
    <lineage>
        <taxon>Bacteria</taxon>
        <taxon>Bacillati</taxon>
        <taxon>Actinomycetota</taxon>
        <taxon>Actinomycetes</taxon>
        <taxon>Micromonosporales</taxon>
        <taxon>Micromonosporaceae</taxon>
        <taxon>Actinoplanes</taxon>
    </lineage>
</organism>
<evidence type="ECO:0000313" key="1">
    <source>
        <dbReference type="EMBL" id="GIE73065.1"/>
    </source>
</evidence>
<evidence type="ECO:0000313" key="2">
    <source>
        <dbReference type="Proteomes" id="UP000624709"/>
    </source>
</evidence>
<protein>
    <recommendedName>
        <fullName evidence="3">Protein involved in plasmid replication-relaxation</fullName>
    </recommendedName>
</protein>